<evidence type="ECO:0000259" key="5">
    <source>
        <dbReference type="Pfam" id="PF10396"/>
    </source>
</evidence>
<evidence type="ECO:0000256" key="1">
    <source>
        <dbReference type="ARBA" id="ARBA00004173"/>
    </source>
</evidence>
<dbReference type="PANTHER" id="PTHR42714:SF2">
    <property type="entry name" value="TRNA MODIFICATION GTPASE GTPBP3, MITOCHONDRIAL"/>
    <property type="match status" value="1"/>
</dbReference>
<sequence length="199" mass="21842">MRDQTIFALSSGAGKAGIAVIRVSGSEALLTLGRLTGLTSPTKRRAHRVKITKPETMEIIDDGLALYFPAPNSFTGEDVVEFHLHGSRAVLKETSSLLIQDPKVRLAEPGEFTRRAFDNGKLDLTAAEGLADLVNAETSAQRRQAQRQIRGELANLYGGWRERLLRAIALFEAEIDFSDEDLPSGLRDQVDKVVEILEA</sequence>
<dbReference type="InterPro" id="IPR027266">
    <property type="entry name" value="TrmE/GcvT-like"/>
</dbReference>
<organism evidence="7">
    <name type="scientific">marine metagenome</name>
    <dbReference type="NCBI Taxonomy" id="408172"/>
    <lineage>
        <taxon>unclassified sequences</taxon>
        <taxon>metagenomes</taxon>
        <taxon>ecological metagenomes</taxon>
    </lineage>
</organism>
<dbReference type="FunFam" id="3.30.1360.120:FF:000007">
    <property type="entry name" value="tRNA modification GTPase GTPBP3, mitochondrial"/>
    <property type="match status" value="1"/>
</dbReference>
<dbReference type="Pfam" id="PF10396">
    <property type="entry name" value="TrmE_N"/>
    <property type="match status" value="1"/>
</dbReference>
<evidence type="ECO:0000256" key="3">
    <source>
        <dbReference type="ARBA" id="ARBA00022741"/>
    </source>
</evidence>
<dbReference type="AlphaFoldDB" id="A0A382Y592"/>
<feature type="non-terminal residue" evidence="7">
    <location>
        <position position="199"/>
    </location>
</feature>
<dbReference type="EMBL" id="UINC01173031">
    <property type="protein sequence ID" value="SVD78413.1"/>
    <property type="molecule type" value="Genomic_DNA"/>
</dbReference>
<protein>
    <recommendedName>
        <fullName evidence="8">GTP-binding protein TrmE N-terminal domain-containing protein</fullName>
    </recommendedName>
</protein>
<dbReference type="GO" id="GO:0005739">
    <property type="term" value="C:mitochondrion"/>
    <property type="evidence" value="ECO:0007669"/>
    <property type="project" value="UniProtKB-SubCell"/>
</dbReference>
<evidence type="ECO:0008006" key="8">
    <source>
        <dbReference type="Google" id="ProtNLM"/>
    </source>
</evidence>
<keyword evidence="2" id="KW-0819">tRNA processing</keyword>
<feature type="domain" description="GTP-binding protein TrmE N-terminal" evidence="5">
    <location>
        <begin position="5"/>
        <end position="121"/>
    </location>
</feature>
<dbReference type="CDD" id="cd14858">
    <property type="entry name" value="TrmE_N"/>
    <property type="match status" value="1"/>
</dbReference>
<dbReference type="InterPro" id="IPR025867">
    <property type="entry name" value="MnmE_helical"/>
</dbReference>
<evidence type="ECO:0000259" key="6">
    <source>
        <dbReference type="Pfam" id="PF12631"/>
    </source>
</evidence>
<dbReference type="Gene3D" id="1.20.120.430">
    <property type="entry name" value="tRNA modification GTPase MnmE domain 2"/>
    <property type="match status" value="1"/>
</dbReference>
<keyword evidence="3" id="KW-0547">Nucleotide-binding</keyword>
<dbReference type="Gene3D" id="3.30.1360.120">
    <property type="entry name" value="Probable tRNA modification gtpase trme, domain 1"/>
    <property type="match status" value="1"/>
</dbReference>
<dbReference type="SUPFAM" id="SSF116878">
    <property type="entry name" value="TrmE connector domain"/>
    <property type="match status" value="1"/>
</dbReference>
<reference evidence="7" key="1">
    <citation type="submission" date="2018-05" db="EMBL/GenBank/DDBJ databases">
        <authorList>
            <person name="Lanie J.A."/>
            <person name="Ng W.-L."/>
            <person name="Kazmierczak K.M."/>
            <person name="Andrzejewski T.M."/>
            <person name="Davidsen T.M."/>
            <person name="Wayne K.J."/>
            <person name="Tettelin H."/>
            <person name="Glass J.I."/>
            <person name="Rusch D."/>
            <person name="Podicherti R."/>
            <person name="Tsui H.-C.T."/>
            <person name="Winkler M.E."/>
        </authorList>
    </citation>
    <scope>NUCLEOTIDE SEQUENCE</scope>
</reference>
<dbReference type="GO" id="GO:0030488">
    <property type="term" value="P:tRNA methylation"/>
    <property type="evidence" value="ECO:0007669"/>
    <property type="project" value="TreeGrafter"/>
</dbReference>
<dbReference type="InterPro" id="IPR018948">
    <property type="entry name" value="GTP-bd_TrmE_N"/>
</dbReference>
<dbReference type="InterPro" id="IPR027368">
    <property type="entry name" value="MnmE_dom2"/>
</dbReference>
<proteinExistence type="predicted"/>
<dbReference type="SUPFAM" id="SSF103025">
    <property type="entry name" value="Folate-binding domain"/>
    <property type="match status" value="1"/>
</dbReference>
<name>A0A382Y592_9ZZZZ</name>
<evidence type="ECO:0000313" key="7">
    <source>
        <dbReference type="EMBL" id="SVD78413.1"/>
    </source>
</evidence>
<dbReference type="GO" id="GO:0005525">
    <property type="term" value="F:GTP binding"/>
    <property type="evidence" value="ECO:0007669"/>
    <property type="project" value="UniProtKB-KW"/>
</dbReference>
<dbReference type="Pfam" id="PF12631">
    <property type="entry name" value="MnmE_helical"/>
    <property type="match status" value="1"/>
</dbReference>
<dbReference type="PANTHER" id="PTHR42714">
    <property type="entry name" value="TRNA MODIFICATION GTPASE GTPBP3"/>
    <property type="match status" value="1"/>
</dbReference>
<gene>
    <name evidence="7" type="ORF">METZ01_LOCUS431267</name>
</gene>
<accession>A0A382Y592</accession>
<keyword evidence="4" id="KW-0342">GTP-binding</keyword>
<dbReference type="GO" id="GO:0002098">
    <property type="term" value="P:tRNA wobble uridine modification"/>
    <property type="evidence" value="ECO:0007669"/>
    <property type="project" value="TreeGrafter"/>
</dbReference>
<evidence type="ECO:0000256" key="2">
    <source>
        <dbReference type="ARBA" id="ARBA00022694"/>
    </source>
</evidence>
<evidence type="ECO:0000256" key="4">
    <source>
        <dbReference type="ARBA" id="ARBA00023134"/>
    </source>
</evidence>
<comment type="subcellular location">
    <subcellularLocation>
        <location evidence="1">Mitochondrion</location>
    </subcellularLocation>
</comment>
<feature type="domain" description="MnmE helical" evidence="6">
    <location>
        <begin position="124"/>
        <end position="196"/>
    </location>
</feature>